<dbReference type="PIRSF" id="PIRSF020606">
    <property type="entry name" value="UCP020606"/>
    <property type="match status" value="1"/>
</dbReference>
<keyword evidence="1" id="KW-1133">Transmembrane helix</keyword>
<evidence type="ECO:0000256" key="1">
    <source>
        <dbReference type="SAM" id="Phobius"/>
    </source>
</evidence>
<feature type="transmembrane region" description="Helical" evidence="1">
    <location>
        <begin position="178"/>
        <end position="196"/>
    </location>
</feature>
<protein>
    <recommendedName>
        <fullName evidence="4">DUF2238 domain-containing protein</fullName>
    </recommendedName>
</protein>
<dbReference type="EMBL" id="CP011388">
    <property type="protein sequence ID" value="ANE45497.1"/>
    <property type="molecule type" value="Genomic_DNA"/>
</dbReference>
<evidence type="ECO:0000313" key="2">
    <source>
        <dbReference type="EMBL" id="ANE45497.1"/>
    </source>
</evidence>
<dbReference type="InterPro" id="IPR014509">
    <property type="entry name" value="YjdF-like"/>
</dbReference>
<accession>A0A172TF39</accession>
<dbReference type="PATRIC" id="fig|1178515.4.peg.640"/>
<dbReference type="KEGG" id="pswu:SY83_03245"/>
<name>A0A172TF39_9BACL</name>
<dbReference type="Pfam" id="PF09997">
    <property type="entry name" value="DUF2238"/>
    <property type="match status" value="1"/>
</dbReference>
<evidence type="ECO:0008006" key="4">
    <source>
        <dbReference type="Google" id="ProtNLM"/>
    </source>
</evidence>
<reference evidence="2 3" key="1">
    <citation type="submission" date="2015-01" db="EMBL/GenBank/DDBJ databases">
        <title>Paenibacillus swuensis/DY6/whole genome sequencing.</title>
        <authorList>
            <person name="Kim M.K."/>
            <person name="Srinivasan S."/>
            <person name="Lee J.-J."/>
        </authorList>
    </citation>
    <scope>NUCLEOTIDE SEQUENCE [LARGE SCALE GENOMIC DNA]</scope>
    <source>
        <strain evidence="2 3">DY6</strain>
    </source>
</reference>
<evidence type="ECO:0000313" key="3">
    <source>
        <dbReference type="Proteomes" id="UP000076927"/>
    </source>
</evidence>
<dbReference type="RefSeq" id="WP_068604219.1">
    <property type="nucleotide sequence ID" value="NZ_CP011388.1"/>
</dbReference>
<feature type="transmembrane region" description="Helical" evidence="1">
    <location>
        <begin position="103"/>
        <end position="121"/>
    </location>
</feature>
<dbReference type="Proteomes" id="UP000076927">
    <property type="component" value="Chromosome"/>
</dbReference>
<proteinExistence type="predicted"/>
<sequence length="206" mass="23980">MSETANRRLVLTLLLLLAAVLLWSVIDANRYYIWFAEAMPALAIVAILIITYKRFKFSSLFYVLLFVSFVWMLIGAHYTYERVPLFNWIRDEFGQNRNHFDRIGHYFQGIIPALAVKELAWRLNLIPHRNVRAIVALSFTLAVSGFYEIVEFLAYLAFGGEADDFLGHQGDEWDAQWDMIWAFCGGLTSILLLDKLHDKQIRKLNR</sequence>
<keyword evidence="1" id="KW-0812">Transmembrane</keyword>
<feature type="transmembrane region" description="Helical" evidence="1">
    <location>
        <begin position="133"/>
        <end position="158"/>
    </location>
</feature>
<keyword evidence="1" id="KW-0472">Membrane</keyword>
<feature type="transmembrane region" description="Helical" evidence="1">
    <location>
        <begin position="59"/>
        <end position="80"/>
    </location>
</feature>
<gene>
    <name evidence="2" type="ORF">SY83_03245</name>
</gene>
<keyword evidence="3" id="KW-1185">Reference proteome</keyword>
<organism evidence="2 3">
    <name type="scientific">Paenibacillus swuensis</name>
    <dbReference type="NCBI Taxonomy" id="1178515"/>
    <lineage>
        <taxon>Bacteria</taxon>
        <taxon>Bacillati</taxon>
        <taxon>Bacillota</taxon>
        <taxon>Bacilli</taxon>
        <taxon>Bacillales</taxon>
        <taxon>Paenibacillaceae</taxon>
        <taxon>Paenibacillus</taxon>
    </lineage>
</organism>
<feature type="transmembrane region" description="Helical" evidence="1">
    <location>
        <begin position="32"/>
        <end position="52"/>
    </location>
</feature>
<dbReference type="AlphaFoldDB" id="A0A172TF39"/>
<dbReference type="InterPro" id="IPR058534">
    <property type="entry name" value="YjdF"/>
</dbReference>